<reference evidence="1 2" key="1">
    <citation type="submission" date="2019-03" db="EMBL/GenBank/DDBJ databases">
        <title>Draft genome sequences of novel Actinobacteria.</title>
        <authorList>
            <person name="Sahin N."/>
            <person name="Ay H."/>
            <person name="Saygin H."/>
        </authorList>
    </citation>
    <scope>NUCLEOTIDE SEQUENCE [LARGE SCALE GENOMIC DNA]</scope>
    <source>
        <strain evidence="1 2">6K102</strain>
    </source>
</reference>
<accession>A0A4R5E2U0</accession>
<gene>
    <name evidence="1" type="ORF">E1295_47260</name>
</gene>
<sequence>MKYHDLPAAPIRMPAGMLEWVRLRRARVDPAIHGECRADYAGFRWSDAFRAMAPINGKQQLLPHSWVAMRSLRDL</sequence>
<dbReference type="EMBL" id="SMLD01000317">
    <property type="protein sequence ID" value="TDE20400.1"/>
    <property type="molecule type" value="Genomic_DNA"/>
</dbReference>
<proteinExistence type="predicted"/>
<dbReference type="Proteomes" id="UP000295136">
    <property type="component" value="Unassembled WGS sequence"/>
</dbReference>
<dbReference type="AlphaFoldDB" id="A0A4R5E2U0"/>
<evidence type="ECO:0000313" key="2">
    <source>
        <dbReference type="Proteomes" id="UP000295136"/>
    </source>
</evidence>
<evidence type="ECO:0000313" key="1">
    <source>
        <dbReference type="EMBL" id="TDE20400.1"/>
    </source>
</evidence>
<keyword evidence="2" id="KW-1185">Reference proteome</keyword>
<organism evidence="1 2">
    <name type="scientific">Nonomuraea mesophila</name>
    <dbReference type="NCBI Taxonomy" id="2530382"/>
    <lineage>
        <taxon>Bacteria</taxon>
        <taxon>Bacillati</taxon>
        <taxon>Actinomycetota</taxon>
        <taxon>Actinomycetes</taxon>
        <taxon>Streptosporangiales</taxon>
        <taxon>Streptosporangiaceae</taxon>
        <taxon>Nonomuraea</taxon>
    </lineage>
</organism>
<name>A0A4R5E2U0_9ACTN</name>
<comment type="caution">
    <text evidence="1">The sequence shown here is derived from an EMBL/GenBank/DDBJ whole genome shotgun (WGS) entry which is preliminary data.</text>
</comment>
<protein>
    <submittedName>
        <fullName evidence="1">Uncharacterized protein</fullName>
    </submittedName>
</protein>